<keyword evidence="1" id="KW-0285">Flavoprotein</keyword>
<keyword evidence="3" id="KW-0813">Transport</keyword>
<dbReference type="Pfam" id="PF00175">
    <property type="entry name" value="NAD_binding_1"/>
    <property type="match status" value="1"/>
</dbReference>
<dbReference type="GO" id="GO:0016491">
    <property type="term" value="F:oxidoreductase activity"/>
    <property type="evidence" value="ECO:0007669"/>
    <property type="project" value="InterPro"/>
</dbReference>
<keyword evidence="4" id="KW-0472">Membrane</keyword>
<keyword evidence="3" id="KW-0249">Electron transport</keyword>
<evidence type="ECO:0000256" key="4">
    <source>
        <dbReference type="SAM" id="Phobius"/>
    </source>
</evidence>
<dbReference type="SUPFAM" id="SSF52218">
    <property type="entry name" value="Flavoproteins"/>
    <property type="match status" value="1"/>
</dbReference>
<accession>A0A0K2ZS77</accession>
<dbReference type="EMBL" id="CXOK01000035">
    <property type="protein sequence ID" value="CTP87029.1"/>
    <property type="molecule type" value="Genomic_DNA"/>
</dbReference>
<dbReference type="SUPFAM" id="SSF52343">
    <property type="entry name" value="Ferredoxin reductase-like, C-terminal NADP-linked domain"/>
    <property type="match status" value="1"/>
</dbReference>
<dbReference type="PANTHER" id="PTHR34219">
    <property type="entry name" value="IRON-REGULATED INNER MEMBRANE PROTEIN-RELATED"/>
    <property type="match status" value="1"/>
</dbReference>
<dbReference type="InterPro" id="IPR039261">
    <property type="entry name" value="FNR_nucleotide-bd"/>
</dbReference>
<dbReference type="InterPro" id="IPR017927">
    <property type="entry name" value="FAD-bd_FR_type"/>
</dbReference>
<evidence type="ECO:0000256" key="1">
    <source>
        <dbReference type="ARBA" id="ARBA00022630"/>
    </source>
</evidence>
<evidence type="ECO:0000256" key="3">
    <source>
        <dbReference type="ARBA" id="ARBA00022982"/>
    </source>
</evidence>
<dbReference type="InterPro" id="IPR023173">
    <property type="entry name" value="NADPH_Cyt_P450_Rdtase_alpha"/>
</dbReference>
<keyword evidence="4" id="KW-1133">Transmembrane helix</keyword>
<evidence type="ECO:0000256" key="2">
    <source>
        <dbReference type="ARBA" id="ARBA00022643"/>
    </source>
</evidence>
<evidence type="ECO:0000259" key="6">
    <source>
        <dbReference type="PROSITE" id="PS51384"/>
    </source>
</evidence>
<dbReference type="Proteomes" id="UP000041247">
    <property type="component" value="Unassembled WGS sequence"/>
</dbReference>
<dbReference type="FunFam" id="3.40.50.360:FF:000070">
    <property type="entry name" value="Bifunctional sulfite reductase [NADPH] flavoprotein alpha-component/iron-uptake factor"/>
    <property type="match status" value="1"/>
</dbReference>
<organism evidence="7 8">
    <name type="scientific">Xanthomonas graminis pv. poae</name>
    <dbReference type="NCBI Taxonomy" id="227946"/>
    <lineage>
        <taxon>Bacteria</taxon>
        <taxon>Pseudomonadati</taxon>
        <taxon>Pseudomonadota</taxon>
        <taxon>Gammaproteobacteria</taxon>
        <taxon>Lysobacterales</taxon>
        <taxon>Lysobacteraceae</taxon>
        <taxon>Xanthomonas</taxon>
        <taxon>Xanthomonas translucens group</taxon>
        <taxon>Xanthomonas graminis</taxon>
    </lineage>
</organism>
<protein>
    <submittedName>
        <fullName evidence="7">Iron-uptake factor protein</fullName>
    </submittedName>
</protein>
<dbReference type="Gene3D" id="1.20.990.10">
    <property type="entry name" value="NADPH-cytochrome p450 Reductase, Chain A, domain 3"/>
    <property type="match status" value="1"/>
</dbReference>
<evidence type="ECO:0000313" key="7">
    <source>
        <dbReference type="EMBL" id="CTP87029.1"/>
    </source>
</evidence>
<feature type="transmembrane region" description="Helical" evidence="4">
    <location>
        <begin position="220"/>
        <end position="246"/>
    </location>
</feature>
<feature type="transmembrane region" description="Helical" evidence="4">
    <location>
        <begin position="50"/>
        <end position="72"/>
    </location>
</feature>
<dbReference type="InterPro" id="IPR001094">
    <property type="entry name" value="Flavdoxin-like"/>
</dbReference>
<dbReference type="InterPro" id="IPR029039">
    <property type="entry name" value="Flavoprotein-like_sf"/>
</dbReference>
<dbReference type="PROSITE" id="PS51384">
    <property type="entry name" value="FAD_FR"/>
    <property type="match status" value="1"/>
</dbReference>
<dbReference type="PRINTS" id="PR00369">
    <property type="entry name" value="FLAVODOXIN"/>
</dbReference>
<dbReference type="InterPro" id="IPR001433">
    <property type="entry name" value="OxRdtase_FAD/NAD-bd"/>
</dbReference>
<evidence type="ECO:0000259" key="5">
    <source>
        <dbReference type="PROSITE" id="PS50902"/>
    </source>
</evidence>
<feature type="domain" description="FAD-binding FR-type" evidence="6">
    <location>
        <begin position="577"/>
        <end position="741"/>
    </location>
</feature>
<dbReference type="GO" id="GO:0010181">
    <property type="term" value="F:FMN binding"/>
    <property type="evidence" value="ECO:0007669"/>
    <property type="project" value="InterPro"/>
</dbReference>
<gene>
    <name evidence="7" type="ORF">XTPLMG728_1418</name>
</gene>
<dbReference type="InterPro" id="IPR017938">
    <property type="entry name" value="Riboflavin_synthase-like_b-brl"/>
</dbReference>
<dbReference type="Pfam" id="PF03929">
    <property type="entry name" value="PepSY_TM"/>
    <property type="match status" value="1"/>
</dbReference>
<evidence type="ECO:0000313" key="8">
    <source>
        <dbReference type="Proteomes" id="UP000041247"/>
    </source>
</evidence>
<dbReference type="PANTHER" id="PTHR34219:SF3">
    <property type="entry name" value="BLL7967 PROTEIN"/>
    <property type="match status" value="1"/>
</dbReference>
<dbReference type="CDD" id="cd06200">
    <property type="entry name" value="SiR_like1"/>
    <property type="match status" value="1"/>
</dbReference>
<keyword evidence="4" id="KW-0812">Transmembrane</keyword>
<keyword evidence="2" id="KW-0288">FMN</keyword>
<dbReference type="InterPro" id="IPR008254">
    <property type="entry name" value="Flavodoxin/NO_synth"/>
</dbReference>
<dbReference type="Gene3D" id="3.40.50.80">
    <property type="entry name" value="Nucleotide-binding domain of ferredoxin-NADP reductase (FNR) module"/>
    <property type="match status" value="1"/>
</dbReference>
<dbReference type="Gene3D" id="2.40.30.10">
    <property type="entry name" value="Translation factors"/>
    <property type="match status" value="1"/>
</dbReference>
<name>A0A0K2ZS77_9XANT</name>
<feature type="transmembrane region" description="Helical" evidence="4">
    <location>
        <begin position="177"/>
        <end position="198"/>
    </location>
</feature>
<dbReference type="PRINTS" id="PR00371">
    <property type="entry name" value="FPNCR"/>
</dbReference>
<reference evidence="7 8" key="1">
    <citation type="submission" date="2015-07" db="EMBL/GenBank/DDBJ databases">
        <authorList>
            <person name="Noorani M."/>
        </authorList>
    </citation>
    <scope>NUCLEOTIDE SEQUENCE [LARGE SCALE GENOMIC DNA]</scope>
    <source>
        <strain evidence="7">LMG728</strain>
    </source>
</reference>
<dbReference type="Gene3D" id="3.40.50.360">
    <property type="match status" value="1"/>
</dbReference>
<sequence length="879" mass="95159">MATARPVTFMGGRRGTARVGSDKRSHLQCVAAPLDVSSAVTKKLLFQLHWLFGISAGLVLSVMGLSGATLAFEDEIVRWANPPLAAAAARHAAGESPLPLAELARRLDLGGTHRATRLLIDPTGTRPSNLRLAGRDGGRLYFDPYTGHTLPEPRLSGFFAFVEDLHRHLLAGERGKAVTGACAIALLFFCLSGLYLRWPRQWWSWRAWWVVEWKRQGRSFLWSLHSVIGTWCLVIYLSMALTGLYWSYDGYRQALVAVLGGERADNADGAGGAGGGRGGKPPALDYARLQATLDALPGVRRAYLDLRLPGRAGQALSARYLAADPVHSRAFDGLEIDPRSGRILRRLDYRQQPLGRQLLSSVFALHTGSFFGLAGRVLVVLASLCLSLFFVTGWLLYLDRRRKKRALQHARRGLGAVAPAAAEPWLVGFASQSGFAERLAWQAAGQLQAAGVPVQVQSLAQLDAAQLRGVRRALFVVSTFGDGEAPDPARGFEKKVLRQAQALPELGYALLALGDRQYARFCGFSRRLEQWLAAQGAQALFPAVEVDNADPQALAQWQRQLSAVTGVAEAAPALQAPPALEWRLAGRALLNPGSAGAPVWRIDLLPPPQAQWQAGDILEVQPCHAPDAVRAWLAAHGLSIDTPLRAGGVTLPLQAALADRALLPPGDAHDLQAWFDALPQLPLREYSVASVPADGLLQLVVRLTRRDDGSAGLGSGWLCLHAPPQAALQARVRANPGFRRHGDTPLLLIGNGTGIAGLRSLLREAEVAGVHGHWLLFGERNAAHDALFGAELQAWRDSGHLQRLDLAFSRDQPGKVYVQDRLRDAADEVRAWLARGATLHVCGSLDSMARGVDAALREILGEDALDALSADGRYRRDVY</sequence>
<proteinExistence type="predicted"/>
<dbReference type="InterPro" id="IPR005625">
    <property type="entry name" value="PepSY-ass_TM"/>
</dbReference>
<feature type="transmembrane region" description="Helical" evidence="4">
    <location>
        <begin position="377"/>
        <end position="398"/>
    </location>
</feature>
<dbReference type="InterPro" id="IPR001709">
    <property type="entry name" value="Flavoprot_Pyr_Nucl_cyt_Rdtase"/>
</dbReference>
<dbReference type="PROSITE" id="PS50902">
    <property type="entry name" value="FLAVODOXIN_LIKE"/>
    <property type="match status" value="1"/>
</dbReference>
<dbReference type="AlphaFoldDB" id="A0A0K2ZS77"/>
<dbReference type="Pfam" id="PF00258">
    <property type="entry name" value="Flavodoxin_1"/>
    <property type="match status" value="1"/>
</dbReference>
<dbReference type="SUPFAM" id="SSF63380">
    <property type="entry name" value="Riboflavin synthase domain-like"/>
    <property type="match status" value="1"/>
</dbReference>
<feature type="domain" description="Flavodoxin-like" evidence="5">
    <location>
        <begin position="425"/>
        <end position="562"/>
    </location>
</feature>